<dbReference type="EMBL" id="CDGJ01000019">
    <property type="protein sequence ID" value="CEJ06224.1"/>
    <property type="molecule type" value="Genomic_DNA"/>
</dbReference>
<evidence type="ECO:0000313" key="1">
    <source>
        <dbReference type="EMBL" id="CAA7599672.1"/>
    </source>
</evidence>
<gene>
    <name evidence="1" type="ORF">DEACI_0298</name>
    <name evidence="2" type="ORF">DEACI_0671</name>
</gene>
<dbReference type="Proteomes" id="UP000836597">
    <property type="component" value="Chromosome"/>
</dbReference>
<accession>A0A8S0WDY0</accession>
<dbReference type="KEGG" id="aacx:DEACI_0298"/>
<evidence type="ECO:0000313" key="3">
    <source>
        <dbReference type="Proteomes" id="UP001071230"/>
    </source>
</evidence>
<dbReference type="AlphaFoldDB" id="A0A8S0WDY0"/>
<protein>
    <submittedName>
        <fullName evidence="1">Uncharacterized protein</fullName>
    </submittedName>
</protein>
<name>A0A8S0WDY0_9FIRM</name>
<reference evidence="1" key="2">
    <citation type="submission" date="2020-01" db="EMBL/GenBank/DDBJ databases">
        <authorList>
            <person name="Hornung B."/>
        </authorList>
    </citation>
    <scope>NUCLEOTIDE SEQUENCE</scope>
    <source>
        <strain evidence="1">PacBioINE</strain>
    </source>
</reference>
<dbReference type="Proteomes" id="UP001071230">
    <property type="component" value="Unassembled WGS sequence"/>
</dbReference>
<proteinExistence type="predicted"/>
<evidence type="ECO:0000313" key="2">
    <source>
        <dbReference type="EMBL" id="CEJ06224.1"/>
    </source>
</evidence>
<keyword evidence="3" id="KW-1185">Reference proteome</keyword>
<sequence>MLLKSLFMTAMVAIRISKYLLGASMVEARGLAPLYRRATTKASTRVAFVFKVSPLMTPKGGIRSRLAR</sequence>
<reference evidence="2" key="1">
    <citation type="submission" date="2014-11" db="EMBL/GenBank/DDBJ databases">
        <authorList>
            <person name="Hornung B.V."/>
        </authorList>
    </citation>
    <scope>NUCLEOTIDE SEQUENCE</scope>
    <source>
        <strain evidence="2">INE</strain>
    </source>
</reference>
<organism evidence="1">
    <name type="scientific">Acididesulfobacillus acetoxydans</name>
    <dbReference type="NCBI Taxonomy" id="1561005"/>
    <lineage>
        <taxon>Bacteria</taxon>
        <taxon>Bacillati</taxon>
        <taxon>Bacillota</taxon>
        <taxon>Clostridia</taxon>
        <taxon>Eubacteriales</taxon>
        <taxon>Peptococcaceae</taxon>
        <taxon>Acididesulfobacillus</taxon>
    </lineage>
</organism>
<dbReference type="EMBL" id="LR746496">
    <property type="protein sequence ID" value="CAA7599672.1"/>
    <property type="molecule type" value="Genomic_DNA"/>
</dbReference>